<dbReference type="AlphaFoldDB" id="A0AAC8YVT2"/>
<dbReference type="KEGG" id="aak:AA2016_6503"/>
<geneLocation type="plasmid" evidence="2 4">
    <name>pAA03</name>
</geneLocation>
<dbReference type="GO" id="GO:0003677">
    <property type="term" value="F:DNA binding"/>
    <property type="evidence" value="ECO:0007669"/>
    <property type="project" value="UniProtKB-KW"/>
</dbReference>
<dbReference type="PROSITE" id="PS51977">
    <property type="entry name" value="WGR"/>
    <property type="match status" value="1"/>
</dbReference>
<dbReference type="Gene3D" id="2.20.140.10">
    <property type="entry name" value="WGR domain"/>
    <property type="match status" value="1"/>
</dbReference>
<keyword evidence="3" id="KW-0238">DNA-binding</keyword>
<accession>A0AAC8YVT2</accession>
<dbReference type="RefSeq" id="WP_067969931.1">
    <property type="nucleotide sequence ID" value="NZ_CP015008.1"/>
</dbReference>
<dbReference type="SUPFAM" id="SSF142921">
    <property type="entry name" value="WGR domain-like"/>
    <property type="match status" value="1"/>
</dbReference>
<evidence type="ECO:0000259" key="1">
    <source>
        <dbReference type="PROSITE" id="PS51977"/>
    </source>
</evidence>
<proteinExistence type="predicted"/>
<evidence type="ECO:0000313" key="4">
    <source>
        <dbReference type="Proteomes" id="UP000075755"/>
    </source>
</evidence>
<protein>
    <submittedName>
        <fullName evidence="3">DNA-binding WGR domain protein</fullName>
    </submittedName>
</protein>
<keyword evidence="2" id="KW-0614">Plasmid</keyword>
<feature type="domain" description="WGR" evidence="1">
    <location>
        <begin position="1"/>
        <end position="86"/>
    </location>
</feature>
<dbReference type="InterPro" id="IPR008893">
    <property type="entry name" value="WGR_domain"/>
</dbReference>
<gene>
    <name evidence="2" type="ORF">AA2016_6503</name>
    <name evidence="3" type="ORF">FHS67_005217</name>
</gene>
<dbReference type="SMART" id="SM00773">
    <property type="entry name" value="WGR"/>
    <property type="match status" value="1"/>
</dbReference>
<reference evidence="2 4" key="1">
    <citation type="submission" date="2016-03" db="EMBL/GenBank/DDBJ databases">
        <title>Complete genome of Aminobacter aminovorans KCTC 2477.</title>
        <authorList>
            <person name="Kim K.M."/>
        </authorList>
    </citation>
    <scope>NUCLEOTIDE SEQUENCE [LARGE SCALE GENOMIC DNA]</scope>
    <source>
        <strain evidence="2 4">KCTC 2477</strain>
        <plasmid evidence="2 4">pAA03</plasmid>
    </source>
</reference>
<name>A0AAC8YVT2_AMIAI</name>
<dbReference type="InterPro" id="IPR049809">
    <property type="entry name" value="YehF/YfeS-like_WGR"/>
</dbReference>
<dbReference type="InterPro" id="IPR036930">
    <property type="entry name" value="WGR_dom_sf"/>
</dbReference>
<dbReference type="Proteomes" id="UP000577697">
    <property type="component" value="Unassembled WGS sequence"/>
</dbReference>
<reference evidence="3 5" key="2">
    <citation type="submission" date="2020-08" db="EMBL/GenBank/DDBJ databases">
        <title>Genomic Encyclopedia of Type Strains, Phase IV (KMG-IV): sequencing the most valuable type-strain genomes for metagenomic binning, comparative biology and taxonomic classification.</title>
        <authorList>
            <person name="Goeker M."/>
        </authorList>
    </citation>
    <scope>NUCLEOTIDE SEQUENCE [LARGE SCALE GENOMIC DNA]</scope>
    <source>
        <strain evidence="3 5">DSM 10368</strain>
    </source>
</reference>
<dbReference type="EMBL" id="CP015008">
    <property type="protein sequence ID" value="AMS45397.1"/>
    <property type="molecule type" value="Genomic_DNA"/>
</dbReference>
<evidence type="ECO:0000313" key="2">
    <source>
        <dbReference type="EMBL" id="AMS45397.1"/>
    </source>
</evidence>
<dbReference type="CDD" id="cd07996">
    <property type="entry name" value="WGR_MMR_like"/>
    <property type="match status" value="1"/>
</dbReference>
<organism evidence="2 4">
    <name type="scientific">Aminobacter aminovorans</name>
    <name type="common">Chelatobacter heintzii</name>
    <dbReference type="NCBI Taxonomy" id="83263"/>
    <lineage>
        <taxon>Bacteria</taxon>
        <taxon>Pseudomonadati</taxon>
        <taxon>Pseudomonadota</taxon>
        <taxon>Alphaproteobacteria</taxon>
        <taxon>Hyphomicrobiales</taxon>
        <taxon>Phyllobacteriaceae</taxon>
        <taxon>Aminobacter</taxon>
    </lineage>
</organism>
<dbReference type="Proteomes" id="UP000075755">
    <property type="component" value="Plasmid pAA03"/>
</dbReference>
<dbReference type="EMBL" id="JACICB010000023">
    <property type="protein sequence ID" value="MBB3708875.1"/>
    <property type="molecule type" value="Genomic_DNA"/>
</dbReference>
<sequence length="86" mass="9957">MPKSEPGPLHLRRIDDARNMRRFYVLSVQPTLFGGASLIRNWGRIGTNGQAMMQTFNESAHASEAFARLERRKRRRGYTERVRNAP</sequence>
<evidence type="ECO:0000313" key="3">
    <source>
        <dbReference type="EMBL" id="MBB3708875.1"/>
    </source>
</evidence>
<dbReference type="Pfam" id="PF05406">
    <property type="entry name" value="WGR"/>
    <property type="match status" value="1"/>
</dbReference>
<evidence type="ECO:0000313" key="5">
    <source>
        <dbReference type="Proteomes" id="UP000577697"/>
    </source>
</evidence>
<keyword evidence="5" id="KW-1185">Reference proteome</keyword>